<dbReference type="PANTHER" id="PTHR33778">
    <property type="entry name" value="PROTEIN MGTC"/>
    <property type="match status" value="1"/>
</dbReference>
<keyword evidence="5 7" id="KW-1133">Transmembrane helix</keyword>
<gene>
    <name evidence="9" type="ORF">HNQ39_003393</name>
</gene>
<evidence type="ECO:0000256" key="5">
    <source>
        <dbReference type="ARBA" id="ARBA00022989"/>
    </source>
</evidence>
<evidence type="ECO:0000259" key="8">
    <source>
        <dbReference type="Pfam" id="PF02308"/>
    </source>
</evidence>
<dbReference type="PANTHER" id="PTHR33778:SF1">
    <property type="entry name" value="MAGNESIUM TRANSPORTER YHID-RELATED"/>
    <property type="match status" value="1"/>
</dbReference>
<keyword evidence="10" id="KW-1185">Reference proteome</keyword>
<evidence type="ECO:0000256" key="4">
    <source>
        <dbReference type="ARBA" id="ARBA00022692"/>
    </source>
</evidence>
<evidence type="ECO:0000256" key="2">
    <source>
        <dbReference type="ARBA" id="ARBA00009298"/>
    </source>
</evidence>
<dbReference type="GO" id="GO:0005886">
    <property type="term" value="C:plasma membrane"/>
    <property type="evidence" value="ECO:0007669"/>
    <property type="project" value="UniProtKB-SubCell"/>
</dbReference>
<comment type="subcellular location">
    <subcellularLocation>
        <location evidence="1">Cell membrane</location>
        <topology evidence="1">Multi-pass membrane protein</topology>
    </subcellularLocation>
</comment>
<accession>A0A7W9ST72</accession>
<evidence type="ECO:0000256" key="6">
    <source>
        <dbReference type="ARBA" id="ARBA00023136"/>
    </source>
</evidence>
<feature type="domain" description="MgtC/SapB/SrpB/YhiD N-terminal" evidence="8">
    <location>
        <begin position="25"/>
        <end position="144"/>
    </location>
</feature>
<proteinExistence type="inferred from homology"/>
<feature type="transmembrane region" description="Helical" evidence="7">
    <location>
        <begin position="48"/>
        <end position="66"/>
    </location>
</feature>
<dbReference type="AlphaFoldDB" id="A0A7W9ST72"/>
<feature type="transmembrane region" description="Helical" evidence="7">
    <location>
        <begin position="16"/>
        <end position="36"/>
    </location>
</feature>
<dbReference type="InterPro" id="IPR003416">
    <property type="entry name" value="MgtC/SapB/SrpB/YhiD_fam"/>
</dbReference>
<comment type="similarity">
    <text evidence="2">Belongs to the MgtC/SapB family.</text>
</comment>
<reference evidence="9 10" key="1">
    <citation type="submission" date="2020-08" db="EMBL/GenBank/DDBJ databases">
        <title>Genomic Encyclopedia of Type Strains, Phase IV (KMG-IV): sequencing the most valuable type-strain genomes for metagenomic binning, comparative biology and taxonomic classification.</title>
        <authorList>
            <person name="Goeker M."/>
        </authorList>
    </citation>
    <scope>NUCLEOTIDE SEQUENCE [LARGE SCALE GENOMIC DNA]</scope>
    <source>
        <strain evidence="9 10">DSM 23562</strain>
    </source>
</reference>
<dbReference type="Pfam" id="PF02308">
    <property type="entry name" value="MgtC"/>
    <property type="match status" value="1"/>
</dbReference>
<evidence type="ECO:0000313" key="9">
    <source>
        <dbReference type="EMBL" id="MBB6051583.1"/>
    </source>
</evidence>
<protein>
    <submittedName>
        <fullName evidence="9">Putative Mg2+ transporter-C (MgtC) family protein</fullName>
    </submittedName>
</protein>
<feature type="transmembrane region" description="Helical" evidence="7">
    <location>
        <begin position="72"/>
        <end position="90"/>
    </location>
</feature>
<keyword evidence="6 7" id="KW-0472">Membrane</keyword>
<keyword evidence="4 7" id="KW-0812">Transmembrane</keyword>
<evidence type="ECO:0000256" key="1">
    <source>
        <dbReference type="ARBA" id="ARBA00004651"/>
    </source>
</evidence>
<feature type="transmembrane region" description="Helical" evidence="7">
    <location>
        <begin position="97"/>
        <end position="115"/>
    </location>
</feature>
<evidence type="ECO:0000256" key="3">
    <source>
        <dbReference type="ARBA" id="ARBA00022475"/>
    </source>
</evidence>
<evidence type="ECO:0000256" key="7">
    <source>
        <dbReference type="SAM" id="Phobius"/>
    </source>
</evidence>
<dbReference type="Proteomes" id="UP000520814">
    <property type="component" value="Unassembled WGS sequence"/>
</dbReference>
<name>A0A7W9ST72_ARMRO</name>
<organism evidence="9 10">
    <name type="scientific">Armatimonas rosea</name>
    <dbReference type="NCBI Taxonomy" id="685828"/>
    <lineage>
        <taxon>Bacteria</taxon>
        <taxon>Bacillati</taxon>
        <taxon>Armatimonadota</taxon>
        <taxon>Armatimonadia</taxon>
        <taxon>Armatimonadales</taxon>
        <taxon>Armatimonadaceae</taxon>
        <taxon>Armatimonas</taxon>
    </lineage>
</organism>
<comment type="caution">
    <text evidence="9">The sequence shown here is derived from an EMBL/GenBank/DDBJ whole genome shotgun (WGS) entry which is preliminary data.</text>
</comment>
<dbReference type="EMBL" id="JACHGW010000003">
    <property type="protein sequence ID" value="MBB6051583.1"/>
    <property type="molecule type" value="Genomic_DNA"/>
</dbReference>
<evidence type="ECO:0000313" key="10">
    <source>
        <dbReference type="Proteomes" id="UP000520814"/>
    </source>
</evidence>
<keyword evidence="3" id="KW-1003">Cell membrane</keyword>
<dbReference type="PRINTS" id="PR01837">
    <property type="entry name" value="MGTCSAPBPROT"/>
</dbReference>
<sequence length="227" mass="24265">MSLRPPWDFFLQPQALSFYTEAGYLILASLLGGFIGAQREATNHSAGLRTHVLVCLGACLLTRIHFPSGDPGRIAAQVVTGIGFLGAGVILRRGLSVRGLTTAATVWIVAAIGIACGAGGIYPATATFTTLLVLFTLSVGRWSENLIHKNERQTTLTITVNRHKGAVSAALTALTEAGATVSSFETEDHPDGRRVLLVTIRMRPDVKEQDVCDELNNALPDATLEWV</sequence>
<dbReference type="InterPro" id="IPR049177">
    <property type="entry name" value="MgtC_SapB_SrpB_YhiD_N"/>
</dbReference>
<dbReference type="RefSeq" id="WP_184198816.1">
    <property type="nucleotide sequence ID" value="NZ_JACHGW010000003.1"/>
</dbReference>